<gene>
    <name evidence="1" type="ORF">CEX98_22360</name>
</gene>
<organism evidence="1 2">
    <name type="scientific">Pseudoalteromonas piscicida</name>
    <dbReference type="NCBI Taxonomy" id="43662"/>
    <lineage>
        <taxon>Bacteria</taxon>
        <taxon>Pseudomonadati</taxon>
        <taxon>Pseudomonadota</taxon>
        <taxon>Gammaproteobacteria</taxon>
        <taxon>Alteromonadales</taxon>
        <taxon>Pseudoalteromonadaceae</taxon>
        <taxon>Pseudoalteromonas</taxon>
    </lineage>
</organism>
<dbReference type="Proteomes" id="UP000228621">
    <property type="component" value="Unassembled WGS sequence"/>
</dbReference>
<proteinExistence type="predicted"/>
<dbReference type="PROSITE" id="PS51257">
    <property type="entry name" value="PROKAR_LIPOPROTEIN"/>
    <property type="match status" value="1"/>
</dbReference>
<reference evidence="2" key="1">
    <citation type="journal article" date="2019" name="Genome Announc.">
        <title>Draft Genome Sequence of Pseudoalteromonas piscicida Strain 36Y ROTHPW, an Hypersaline Seawater Isolate from the South Coast of Sonora, Mexico.</title>
        <authorList>
            <person name="Sanchez-Diaz R."/>
            <person name="Molina-Garza Z.J."/>
            <person name="Cruz-Suarez L.E."/>
            <person name="Selvin J."/>
            <person name="Kiran G.S."/>
            <person name="Ibarra-Gamez J.C."/>
            <person name="Gomez-Gil B."/>
            <person name="Galaviz-Silva L."/>
        </authorList>
    </citation>
    <scope>NUCLEOTIDE SEQUENCE [LARGE SCALE GENOMIC DNA]</scope>
    <source>
        <strain evidence="2">36Y_RITHPW</strain>
    </source>
</reference>
<dbReference type="AlphaFoldDB" id="A0A2A5JJC1"/>
<comment type="caution">
    <text evidence="1">The sequence shown here is derived from an EMBL/GenBank/DDBJ whole genome shotgun (WGS) entry which is preliminary data.</text>
</comment>
<sequence>MGTKCLIHIIAGISLFLLSGCDNGPKEHITSRLSATCDANSNELYRKAIFELTEWIEKESVVHDSGHYYIFNNDVFKGLYLNPSYHFKYGVRYILDSQANSQVKQLIVRTLQCLPLAEYLELGKSIIELDDLDLSTTYLSPGPEYGFIIDEHYKNSDVKTLLTEFQVKQPELAGTIELIRTGTNINRYRELRKFGEKLPVLECL</sequence>
<protein>
    <submittedName>
        <fullName evidence="1">Uncharacterized protein</fullName>
    </submittedName>
</protein>
<keyword evidence="2" id="KW-1185">Reference proteome</keyword>
<name>A0A2A5JJC1_PSEO7</name>
<dbReference type="EMBL" id="NKHF01000186">
    <property type="protein sequence ID" value="PCK29545.1"/>
    <property type="molecule type" value="Genomic_DNA"/>
</dbReference>
<evidence type="ECO:0000313" key="2">
    <source>
        <dbReference type="Proteomes" id="UP000228621"/>
    </source>
</evidence>
<accession>A0A2A5JJC1</accession>
<dbReference type="RefSeq" id="WP_099644146.1">
    <property type="nucleotide sequence ID" value="NZ_NKHF01000186.1"/>
</dbReference>
<evidence type="ECO:0000313" key="1">
    <source>
        <dbReference type="EMBL" id="PCK29545.1"/>
    </source>
</evidence>